<dbReference type="Gene3D" id="3.40.50.720">
    <property type="entry name" value="NAD(P)-binding Rossmann-like Domain"/>
    <property type="match status" value="1"/>
</dbReference>
<dbReference type="Proteomes" id="UP000276407">
    <property type="component" value="Chromosome 1"/>
</dbReference>
<dbReference type="PANTHER" id="PTHR43708">
    <property type="entry name" value="CONSERVED EXPRESSED OXIDOREDUCTASE (EUROFUNG)"/>
    <property type="match status" value="1"/>
</dbReference>
<dbReference type="PANTHER" id="PTHR43708:SF4">
    <property type="entry name" value="OXIDOREDUCTASE YCEM-RELATED"/>
    <property type="match status" value="1"/>
</dbReference>
<accession>A0AAD0URQ5</accession>
<evidence type="ECO:0000313" key="2">
    <source>
        <dbReference type="EMBL" id="AYV57212.1"/>
    </source>
</evidence>
<dbReference type="EMBL" id="CP033614">
    <property type="protein sequence ID" value="AYV57212.1"/>
    <property type="molecule type" value="Genomic_DNA"/>
</dbReference>
<dbReference type="SUPFAM" id="SSF51735">
    <property type="entry name" value="NAD(P)-binding Rossmann-fold domains"/>
    <property type="match status" value="1"/>
</dbReference>
<evidence type="ECO:0000313" key="3">
    <source>
        <dbReference type="Proteomes" id="UP000276407"/>
    </source>
</evidence>
<dbReference type="KEGG" id="lkm:EFP84_17980"/>
<sequence>MTQNNPKEKLCKVAFVGAGYMIAEHIKAFQNISNVELSGIYSRTKSRAESLAKEFGISIVANSISELYNETNASVVVVGVPELSTFAVVKETFEFPWIHLIEKPVGYNFQEAHSIIELAQKNKTKAFVALNRRHYSSTVSALNELKNIEGKRFIHVQDQEDLISAKLSGQPEKVLENWMYANSIHLIDYFKIFGRGEIVDVQPIFSWNPNEPDFVSAKIKFSSGDLGLYQAVWNCPGPWIVSVTTREKRIEMRPLEQTSVQLNGQRKLDPIPVDEVDQKFKPGLRRQAQMVVNAFWGAENDLPTLEEAFETMRLVKGIYQLT</sequence>
<name>A0AAD0URQ5_9LEPT</name>
<proteinExistence type="predicted"/>
<dbReference type="Gene3D" id="3.30.360.10">
    <property type="entry name" value="Dihydrodipicolinate Reductase, domain 2"/>
    <property type="match status" value="1"/>
</dbReference>
<reference evidence="2 3" key="1">
    <citation type="submission" date="2018-11" db="EMBL/GenBank/DDBJ databases">
        <title>Complete genome sequence of Leptospira kmetyi isolate LS 001/16 from soil sample associated with a leptospirosis patient in Kelantan.</title>
        <authorList>
            <person name="Muhammad Yusoff F."/>
            <person name="Muhammad Yusoff S."/>
            <person name="Ahmad M.N."/>
            <person name="Yusof N.Y."/>
            <person name="Aziah I."/>
        </authorList>
    </citation>
    <scope>NUCLEOTIDE SEQUENCE [LARGE SCALE GENOMIC DNA]</scope>
    <source>
        <strain evidence="2 3">LS 001/16</strain>
    </source>
</reference>
<gene>
    <name evidence="2" type="ORF">EFP84_17980</name>
</gene>
<dbReference type="GO" id="GO:0000166">
    <property type="term" value="F:nucleotide binding"/>
    <property type="evidence" value="ECO:0007669"/>
    <property type="project" value="InterPro"/>
</dbReference>
<dbReference type="RefSeq" id="WP_123180194.1">
    <property type="nucleotide sequence ID" value="NZ_CP033614.1"/>
</dbReference>
<dbReference type="InterPro" id="IPR036291">
    <property type="entry name" value="NAD(P)-bd_dom_sf"/>
</dbReference>
<dbReference type="InterPro" id="IPR051317">
    <property type="entry name" value="Gfo/Idh/MocA_oxidoreduct"/>
</dbReference>
<dbReference type="AlphaFoldDB" id="A0AAD0URQ5"/>
<organism evidence="2 3">
    <name type="scientific">Leptospira kmetyi</name>
    <dbReference type="NCBI Taxonomy" id="408139"/>
    <lineage>
        <taxon>Bacteria</taxon>
        <taxon>Pseudomonadati</taxon>
        <taxon>Spirochaetota</taxon>
        <taxon>Spirochaetia</taxon>
        <taxon>Leptospirales</taxon>
        <taxon>Leptospiraceae</taxon>
        <taxon>Leptospira</taxon>
    </lineage>
</organism>
<dbReference type="InterPro" id="IPR000683">
    <property type="entry name" value="Gfo/Idh/MocA-like_OxRdtase_N"/>
</dbReference>
<feature type="domain" description="Gfo/Idh/MocA-like oxidoreductase N-terminal" evidence="1">
    <location>
        <begin position="12"/>
        <end position="128"/>
    </location>
</feature>
<dbReference type="Pfam" id="PF01408">
    <property type="entry name" value="GFO_IDH_MocA"/>
    <property type="match status" value="1"/>
</dbReference>
<protein>
    <submittedName>
        <fullName evidence="2">Gfo/Idh/MocA family oxidoreductase</fullName>
    </submittedName>
</protein>
<evidence type="ECO:0000259" key="1">
    <source>
        <dbReference type="Pfam" id="PF01408"/>
    </source>
</evidence>